<reference evidence="1" key="1">
    <citation type="submission" date="2021-06" db="EMBL/GenBank/DDBJ databases">
        <authorList>
            <person name="Kallberg Y."/>
            <person name="Tangrot J."/>
            <person name="Rosling A."/>
        </authorList>
    </citation>
    <scope>NUCLEOTIDE SEQUENCE</scope>
    <source>
        <strain evidence="1">MA461A</strain>
    </source>
</reference>
<keyword evidence="2" id="KW-1185">Reference proteome</keyword>
<organism evidence="1 2">
    <name type="scientific">Racocetra persica</name>
    <dbReference type="NCBI Taxonomy" id="160502"/>
    <lineage>
        <taxon>Eukaryota</taxon>
        <taxon>Fungi</taxon>
        <taxon>Fungi incertae sedis</taxon>
        <taxon>Mucoromycota</taxon>
        <taxon>Glomeromycotina</taxon>
        <taxon>Glomeromycetes</taxon>
        <taxon>Diversisporales</taxon>
        <taxon>Gigasporaceae</taxon>
        <taxon>Racocetra</taxon>
    </lineage>
</organism>
<proteinExistence type="predicted"/>
<dbReference type="Proteomes" id="UP000789920">
    <property type="component" value="Unassembled WGS sequence"/>
</dbReference>
<feature type="non-terminal residue" evidence="1">
    <location>
        <position position="43"/>
    </location>
</feature>
<protein>
    <submittedName>
        <fullName evidence="1">9802_t:CDS:1</fullName>
    </submittedName>
</protein>
<dbReference type="EMBL" id="CAJVQC010086599">
    <property type="protein sequence ID" value="CAG8822702.1"/>
    <property type="molecule type" value="Genomic_DNA"/>
</dbReference>
<evidence type="ECO:0000313" key="2">
    <source>
        <dbReference type="Proteomes" id="UP000789920"/>
    </source>
</evidence>
<name>A0ACA9S4J3_9GLOM</name>
<accession>A0ACA9S4J3</accession>
<evidence type="ECO:0000313" key="1">
    <source>
        <dbReference type="EMBL" id="CAG8822702.1"/>
    </source>
</evidence>
<gene>
    <name evidence="1" type="ORF">RPERSI_LOCUS25864</name>
</gene>
<sequence>METTYRSLVRSSRAGHHISGLTYVNYLGELIKQLTPAQRTLQK</sequence>
<comment type="caution">
    <text evidence="1">The sequence shown here is derived from an EMBL/GenBank/DDBJ whole genome shotgun (WGS) entry which is preliminary data.</text>
</comment>